<dbReference type="GO" id="GO:0009977">
    <property type="term" value="F:proton motive force dependent protein transmembrane transporter activity"/>
    <property type="evidence" value="ECO:0007669"/>
    <property type="project" value="TreeGrafter"/>
</dbReference>
<proteinExistence type="inferred from homology"/>
<name>A0A7C4WEX3_9EURY</name>
<keyword evidence="4 5" id="KW-0472">Membrane</keyword>
<evidence type="ECO:0000256" key="3">
    <source>
        <dbReference type="ARBA" id="ARBA00022989"/>
    </source>
</evidence>
<evidence type="ECO:0000256" key="4">
    <source>
        <dbReference type="ARBA" id="ARBA00023136"/>
    </source>
</evidence>
<evidence type="ECO:0000313" key="6">
    <source>
        <dbReference type="EMBL" id="HGE65602.1"/>
    </source>
</evidence>
<dbReference type="HAMAP" id="MF_00902">
    <property type="entry name" value="TatC"/>
    <property type="match status" value="1"/>
</dbReference>
<dbReference type="Pfam" id="PF00902">
    <property type="entry name" value="TatC"/>
    <property type="match status" value="1"/>
</dbReference>
<keyword evidence="5" id="KW-0811">Translocation</keyword>
<dbReference type="InterPro" id="IPR002033">
    <property type="entry name" value="TatC"/>
</dbReference>
<dbReference type="EMBL" id="DTAK01000039">
    <property type="protein sequence ID" value="HGU59601.1"/>
    <property type="molecule type" value="Genomic_DNA"/>
</dbReference>
<comment type="similarity">
    <text evidence="5">Belongs to the TatC family.</text>
</comment>
<dbReference type="GO" id="GO:0033281">
    <property type="term" value="C:TAT protein transport complex"/>
    <property type="evidence" value="ECO:0007669"/>
    <property type="project" value="UniProtKB-UniRule"/>
</dbReference>
<feature type="transmembrane region" description="Helical" evidence="5">
    <location>
        <begin position="70"/>
        <end position="93"/>
    </location>
</feature>
<dbReference type="GO" id="GO:0043953">
    <property type="term" value="P:protein transport by the Tat complex"/>
    <property type="evidence" value="ECO:0007669"/>
    <property type="project" value="UniProtKB-UniRule"/>
</dbReference>
<comment type="caution">
    <text evidence="7">The sequence shown here is derived from an EMBL/GenBank/DDBJ whole genome shotgun (WGS) entry which is preliminary data.</text>
</comment>
<dbReference type="PRINTS" id="PR01840">
    <property type="entry name" value="TATCFAMILY"/>
</dbReference>
<organism evidence="7">
    <name type="scientific">Geoglobus ahangari</name>
    <dbReference type="NCBI Taxonomy" id="113653"/>
    <lineage>
        <taxon>Archaea</taxon>
        <taxon>Methanobacteriati</taxon>
        <taxon>Methanobacteriota</taxon>
        <taxon>Archaeoglobi</taxon>
        <taxon>Archaeoglobales</taxon>
        <taxon>Archaeoglobaceae</taxon>
        <taxon>Geoglobus</taxon>
    </lineage>
</organism>
<comment type="function">
    <text evidence="5">Part of the twin-arginine translocation (Tat) system that transports large folded proteins containing a characteristic twin-arginine motif in their signal peptide across membranes.</text>
</comment>
<protein>
    <recommendedName>
        <fullName evidence="5">Sec-independent protein translocase protein TatC</fullName>
    </recommendedName>
</protein>
<evidence type="ECO:0000256" key="2">
    <source>
        <dbReference type="ARBA" id="ARBA00022692"/>
    </source>
</evidence>
<dbReference type="PANTHER" id="PTHR30371">
    <property type="entry name" value="SEC-INDEPENDENT PROTEIN TRANSLOCASE PROTEIN TATC"/>
    <property type="match status" value="1"/>
</dbReference>
<dbReference type="GO" id="GO:0065002">
    <property type="term" value="P:intracellular protein transmembrane transport"/>
    <property type="evidence" value="ECO:0007669"/>
    <property type="project" value="TreeGrafter"/>
</dbReference>
<sequence length="251" mass="29051">MQPPHDREMDLREHLAELRVRVINSLIPFVILTAIVFVKSDEIISILWDNLFKGREMVVYTPPEFMLSRLLVSLFIAFIFTYPWIIYQAYLFVKPALYPHEEKFLKMYLPLSYLSFLIGAFLAYELILPLIYSSVVVEYLGAEPFLSVKESLYNVVKIIILIGVFSQMPLILTIAVRFKLISTKSLREKRLIIYLLIFILLTNISFDISGLTQLVILIAFVISFELSILIARIFEGRRDEDHYSGSRGSGI</sequence>
<keyword evidence="5" id="KW-0653">Protein transport</keyword>
<accession>A0A7C4WEX3</accession>
<evidence type="ECO:0000256" key="1">
    <source>
        <dbReference type="ARBA" id="ARBA00004141"/>
    </source>
</evidence>
<feature type="transmembrane region" description="Helical" evidence="5">
    <location>
        <begin position="20"/>
        <end position="38"/>
    </location>
</feature>
<keyword evidence="5" id="KW-0813">Transport</keyword>
<keyword evidence="5" id="KW-1003">Cell membrane</keyword>
<feature type="transmembrane region" description="Helical" evidence="5">
    <location>
        <begin position="113"/>
        <end position="135"/>
    </location>
</feature>
<dbReference type="EMBL" id="DTPI01000004">
    <property type="protein sequence ID" value="HGE65602.1"/>
    <property type="molecule type" value="Genomic_DNA"/>
</dbReference>
<gene>
    <name evidence="5" type="primary">tatC</name>
    <name evidence="7" type="ORF">ENT89_05505</name>
    <name evidence="6" type="ORF">ENX77_00445</name>
</gene>
<evidence type="ECO:0000313" key="7">
    <source>
        <dbReference type="EMBL" id="HGU59601.1"/>
    </source>
</evidence>
<reference evidence="7" key="1">
    <citation type="journal article" date="2020" name="mSystems">
        <title>Genome- and Community-Level Interaction Insights into Carbon Utilization and Element Cycling Functions of Hydrothermarchaeota in Hydrothermal Sediment.</title>
        <authorList>
            <person name="Zhou Z."/>
            <person name="Liu Y."/>
            <person name="Xu W."/>
            <person name="Pan J."/>
            <person name="Luo Z.H."/>
            <person name="Li M."/>
        </authorList>
    </citation>
    <scope>NUCLEOTIDE SEQUENCE [LARGE SCALE GENOMIC DNA]</scope>
    <source>
        <strain evidence="7">SpSt-62</strain>
        <strain evidence="6">SpSt-97</strain>
    </source>
</reference>
<comment type="subcellular location">
    <subcellularLocation>
        <location evidence="5">Cell membrane</location>
        <topology evidence="5">Multi-pass membrane protein</topology>
    </subcellularLocation>
    <subcellularLocation>
        <location evidence="1">Membrane</location>
        <topology evidence="1">Multi-pass membrane protein</topology>
    </subcellularLocation>
</comment>
<feature type="transmembrane region" description="Helical" evidence="5">
    <location>
        <begin position="191"/>
        <end position="208"/>
    </location>
</feature>
<evidence type="ECO:0000256" key="5">
    <source>
        <dbReference type="HAMAP-Rule" id="MF_00902"/>
    </source>
</evidence>
<keyword evidence="2 5" id="KW-0812">Transmembrane</keyword>
<dbReference type="PANTHER" id="PTHR30371:SF0">
    <property type="entry name" value="SEC-INDEPENDENT PROTEIN TRANSLOCASE PROTEIN TATC, CHLOROPLASTIC-RELATED"/>
    <property type="match status" value="1"/>
</dbReference>
<dbReference type="AlphaFoldDB" id="A0A7C4WEX3"/>
<keyword evidence="3 5" id="KW-1133">Transmembrane helix</keyword>
<feature type="transmembrane region" description="Helical" evidence="5">
    <location>
        <begin position="214"/>
        <end position="234"/>
    </location>
</feature>
<comment type="subunit">
    <text evidence="5">Forms a complex with TatA.</text>
</comment>
<feature type="transmembrane region" description="Helical" evidence="5">
    <location>
        <begin position="155"/>
        <end position="179"/>
    </location>
</feature>